<dbReference type="EMBL" id="OC317956">
    <property type="protein sequence ID" value="CAD7399916.1"/>
    <property type="molecule type" value="Genomic_DNA"/>
</dbReference>
<gene>
    <name evidence="2" type="ORF">TCEB3V08_LOCUS5262</name>
</gene>
<dbReference type="SUPFAM" id="SSF51735">
    <property type="entry name" value="NAD(P)-binding Rossmann-fold domains"/>
    <property type="match status" value="1"/>
</dbReference>
<proteinExistence type="predicted"/>
<protein>
    <submittedName>
        <fullName evidence="2">Uncharacterized protein</fullName>
    </submittedName>
</protein>
<evidence type="ECO:0000256" key="1">
    <source>
        <dbReference type="SAM" id="MobiDB-lite"/>
    </source>
</evidence>
<feature type="region of interest" description="Disordered" evidence="1">
    <location>
        <begin position="139"/>
        <end position="166"/>
    </location>
</feature>
<accession>A0A7R9CS34</accession>
<reference evidence="2" key="1">
    <citation type="submission" date="2020-11" db="EMBL/GenBank/DDBJ databases">
        <authorList>
            <person name="Tran Van P."/>
        </authorList>
    </citation>
    <scope>NUCLEOTIDE SEQUENCE</scope>
</reference>
<dbReference type="AlphaFoldDB" id="A0A7R9CS34"/>
<name>A0A7R9CS34_TIMCR</name>
<organism evidence="2">
    <name type="scientific">Timema cristinae</name>
    <name type="common">Walking stick</name>
    <dbReference type="NCBI Taxonomy" id="61476"/>
    <lineage>
        <taxon>Eukaryota</taxon>
        <taxon>Metazoa</taxon>
        <taxon>Ecdysozoa</taxon>
        <taxon>Arthropoda</taxon>
        <taxon>Hexapoda</taxon>
        <taxon>Insecta</taxon>
        <taxon>Pterygota</taxon>
        <taxon>Neoptera</taxon>
        <taxon>Polyneoptera</taxon>
        <taxon>Phasmatodea</taxon>
        <taxon>Timematodea</taxon>
        <taxon>Timematoidea</taxon>
        <taxon>Timematidae</taxon>
        <taxon>Timema</taxon>
    </lineage>
</organism>
<sequence length="200" mass="22399">MLQRIEEDGRSLLNSPCQMLEIDDDDAYYGLVLKAAVKATESILVHGGHSSMGQAFLAVAIQLELVPYTTVTNTQQKEFIRTRFPQILESNIYKIHDKQLPMNIMKETEAKGIDIIIRTPNRTGVPNPDSPDEIRTCGNPTRGGFNEEESSQKDVEISPNALEDDEQYHGFEVNYDPMLDIGEKQAHQGATGTESKMLME</sequence>
<dbReference type="InterPro" id="IPR036291">
    <property type="entry name" value="NAD(P)-bd_dom_sf"/>
</dbReference>
<dbReference type="Gene3D" id="3.90.180.10">
    <property type="entry name" value="Medium-chain alcohol dehydrogenases, catalytic domain"/>
    <property type="match status" value="1"/>
</dbReference>
<evidence type="ECO:0000313" key="2">
    <source>
        <dbReference type="EMBL" id="CAD7399916.1"/>
    </source>
</evidence>